<dbReference type="AlphaFoldDB" id="A0A9X1CPJ4"/>
<accession>A0A9X1CPJ4</accession>
<dbReference type="InterPro" id="IPR036779">
    <property type="entry name" value="LysM_dom_sf"/>
</dbReference>
<evidence type="ECO:0000313" key="2">
    <source>
        <dbReference type="EMBL" id="MBS9340095.1"/>
    </source>
</evidence>
<reference evidence="2" key="1">
    <citation type="submission" date="2021-04" db="EMBL/GenBank/DDBJ databases">
        <title>Genomic characterization of endocarditis-associated Neisseria elongata subsp. nitroreducens.</title>
        <authorList>
            <person name="Schorner M."/>
            <person name="Passarelli-Araujo H."/>
            <person name="Scheffer M."/>
            <person name="Barazzetti F."/>
            <person name="Martins J."/>
            <person name="Machado H."/>
            <person name="Palmeiro J."/>
            <person name="Bazzo M."/>
        </authorList>
    </citation>
    <scope>NUCLEOTIDE SEQUENCE</scope>
    <source>
        <strain evidence="2">Nel_M001</strain>
    </source>
</reference>
<organism evidence="2 3">
    <name type="scientific">Neisseria elongata subsp. nitroreducens</name>
    <dbReference type="NCBI Taxonomy" id="90367"/>
    <lineage>
        <taxon>Bacteria</taxon>
        <taxon>Pseudomonadati</taxon>
        <taxon>Pseudomonadota</taxon>
        <taxon>Betaproteobacteria</taxon>
        <taxon>Neisseriales</taxon>
        <taxon>Neisseriaceae</taxon>
        <taxon>Neisseria</taxon>
    </lineage>
</organism>
<dbReference type="InterPro" id="IPR008861">
    <property type="entry name" value="GpX-like"/>
</dbReference>
<evidence type="ECO:0000313" key="3">
    <source>
        <dbReference type="Proteomes" id="UP000708805"/>
    </source>
</evidence>
<dbReference type="SMART" id="SM00257">
    <property type="entry name" value="LysM"/>
    <property type="match status" value="1"/>
</dbReference>
<dbReference type="RefSeq" id="WP_214037528.1">
    <property type="nucleotide sequence ID" value="NZ_JAGJWT010000002.1"/>
</dbReference>
<dbReference type="Gene3D" id="3.10.350.10">
    <property type="entry name" value="LysM domain"/>
    <property type="match status" value="1"/>
</dbReference>
<gene>
    <name evidence="2" type="ORF">J8641_04525</name>
</gene>
<proteinExistence type="predicted"/>
<dbReference type="CDD" id="cd00118">
    <property type="entry name" value="LysM"/>
    <property type="match status" value="1"/>
</dbReference>
<dbReference type="EMBL" id="JAGJWT010000002">
    <property type="protein sequence ID" value="MBS9340095.1"/>
    <property type="molecule type" value="Genomic_DNA"/>
</dbReference>
<dbReference type="InterPro" id="IPR018392">
    <property type="entry name" value="LysM"/>
</dbReference>
<sequence>MHTRADTVTSTAGDTLSAIAWRYYGTSRGQVERILAANPGLSAQPAVLPAGINIRLPAPQEETPLIRTLNLWD</sequence>
<protein>
    <submittedName>
        <fullName evidence="2">Tail protein X</fullName>
    </submittedName>
</protein>
<dbReference type="Pfam" id="PF05489">
    <property type="entry name" value="Phage_tail_X"/>
    <property type="match status" value="1"/>
</dbReference>
<dbReference type="Proteomes" id="UP000708805">
    <property type="component" value="Unassembled WGS sequence"/>
</dbReference>
<comment type="caution">
    <text evidence="2">The sequence shown here is derived from an EMBL/GenBank/DDBJ whole genome shotgun (WGS) entry which is preliminary data.</text>
</comment>
<name>A0A9X1CPJ4_NEIEL</name>
<feature type="domain" description="LysM" evidence="1">
    <location>
        <begin position="6"/>
        <end position="56"/>
    </location>
</feature>
<evidence type="ECO:0000259" key="1">
    <source>
        <dbReference type="PROSITE" id="PS51782"/>
    </source>
</evidence>
<dbReference type="PROSITE" id="PS51782">
    <property type="entry name" value="LYSM"/>
    <property type="match status" value="1"/>
</dbReference>